<dbReference type="InterPro" id="IPR050570">
    <property type="entry name" value="Cell_wall_metabolism_enzyme"/>
</dbReference>
<dbReference type="AlphaFoldDB" id="A0A2W5K4F2"/>
<dbReference type="PROSITE" id="PS51257">
    <property type="entry name" value="PROKAR_LIPOPROTEIN"/>
    <property type="match status" value="1"/>
</dbReference>
<sequence>MFDVERSDTQRGAVLGRYARRIGTWLMLGLIAGCASTGPAPVEDRSGRSRPPASAERPAPALPAGASHRVVKGDTLYGIAFRNGLDYRDLARWNGIGPPYTIRVGEQLRLTDPARSTAATPARPPTSAPPPSRPVATTTAPAAVTPAPTTAPPATRPSTPATPATTASSAASTAPPPAPPPTVPAAPTPPVTPPPAPAASSTSAGIAWRWPLAGSVLAGYVAGDPARSGIDISGKAGGQVVAAADGEVVYSGNGLVGYGELVIIKHSPSLLSAYARNGRRLVEERAQVKAGQPIAELASGRPVLHFEIRRNGKPINPLEYLPSR</sequence>
<dbReference type="PANTHER" id="PTHR21666:SF263">
    <property type="entry name" value="MUREIN HYDROLASE ACTIVATOR NLPD"/>
    <property type="match status" value="1"/>
</dbReference>
<evidence type="ECO:0000256" key="2">
    <source>
        <dbReference type="SAM" id="MobiDB-lite"/>
    </source>
</evidence>
<dbReference type="Pfam" id="PF01551">
    <property type="entry name" value="Peptidase_M23"/>
    <property type="match status" value="1"/>
</dbReference>
<feature type="compositionally biased region" description="Pro residues" evidence="2">
    <location>
        <begin position="174"/>
        <end position="197"/>
    </location>
</feature>
<dbReference type="GO" id="GO:0009279">
    <property type="term" value="C:cell outer membrane"/>
    <property type="evidence" value="ECO:0007669"/>
    <property type="project" value="TreeGrafter"/>
</dbReference>
<proteinExistence type="inferred from homology"/>
<dbReference type="CDD" id="cd00118">
    <property type="entry name" value="LysM"/>
    <property type="match status" value="1"/>
</dbReference>
<name>A0A2W5K4F2_9GAMM</name>
<protein>
    <submittedName>
        <fullName evidence="4">Peptidase M23</fullName>
    </submittedName>
</protein>
<feature type="compositionally biased region" description="Pro residues" evidence="2">
    <location>
        <begin position="122"/>
        <end position="133"/>
    </location>
</feature>
<evidence type="ECO:0000313" key="5">
    <source>
        <dbReference type="Proteomes" id="UP000249046"/>
    </source>
</evidence>
<accession>A0A2W5K4F2</accession>
<feature type="region of interest" description="Disordered" evidence="2">
    <location>
        <begin position="38"/>
        <end position="67"/>
    </location>
</feature>
<dbReference type="GO" id="GO:0032153">
    <property type="term" value="C:cell division site"/>
    <property type="evidence" value="ECO:0007669"/>
    <property type="project" value="TreeGrafter"/>
</dbReference>
<evidence type="ECO:0000259" key="3">
    <source>
        <dbReference type="PROSITE" id="PS51782"/>
    </source>
</evidence>
<reference evidence="4 5" key="1">
    <citation type="submission" date="2017-08" db="EMBL/GenBank/DDBJ databases">
        <title>Infants hospitalized years apart are colonized by the same room-sourced microbial strains.</title>
        <authorList>
            <person name="Brooks B."/>
            <person name="Olm M.R."/>
            <person name="Firek B.A."/>
            <person name="Baker R."/>
            <person name="Thomas B.C."/>
            <person name="Morowitz M.J."/>
            <person name="Banfield J.F."/>
        </authorList>
    </citation>
    <scope>NUCLEOTIDE SEQUENCE [LARGE SCALE GENOMIC DNA]</scope>
    <source>
        <strain evidence="4">S2_005_003_R2_42</strain>
    </source>
</reference>
<feature type="compositionally biased region" description="Low complexity" evidence="2">
    <location>
        <begin position="134"/>
        <end position="148"/>
    </location>
</feature>
<feature type="domain" description="LysM" evidence="3">
    <location>
        <begin position="66"/>
        <end position="110"/>
    </location>
</feature>
<comment type="caution">
    <text evidence="4">The sequence shown here is derived from an EMBL/GenBank/DDBJ whole genome shotgun (WGS) entry which is preliminary data.</text>
</comment>
<feature type="compositionally biased region" description="Low complexity" evidence="2">
    <location>
        <begin position="49"/>
        <end position="64"/>
    </location>
</feature>
<dbReference type="GO" id="GO:0004222">
    <property type="term" value="F:metalloendopeptidase activity"/>
    <property type="evidence" value="ECO:0007669"/>
    <property type="project" value="TreeGrafter"/>
</dbReference>
<feature type="region of interest" description="Disordered" evidence="2">
    <location>
        <begin position="107"/>
        <end position="202"/>
    </location>
</feature>
<dbReference type="Gene3D" id="3.10.350.10">
    <property type="entry name" value="LysM domain"/>
    <property type="match status" value="1"/>
</dbReference>
<dbReference type="Proteomes" id="UP000249046">
    <property type="component" value="Unassembled WGS sequence"/>
</dbReference>
<dbReference type="InterPro" id="IPR018392">
    <property type="entry name" value="LysM"/>
</dbReference>
<comment type="similarity">
    <text evidence="1">Belongs to the E.coli NlpD/Haemophilus LppB family.</text>
</comment>
<organism evidence="4 5">
    <name type="scientific">Rhodanobacter denitrificans</name>
    <dbReference type="NCBI Taxonomy" id="666685"/>
    <lineage>
        <taxon>Bacteria</taxon>
        <taxon>Pseudomonadati</taxon>
        <taxon>Pseudomonadota</taxon>
        <taxon>Gammaproteobacteria</taxon>
        <taxon>Lysobacterales</taxon>
        <taxon>Rhodanobacteraceae</taxon>
        <taxon>Rhodanobacter</taxon>
    </lineage>
</organism>
<dbReference type="InterPro" id="IPR016047">
    <property type="entry name" value="M23ase_b-sheet_dom"/>
</dbReference>
<evidence type="ECO:0000313" key="4">
    <source>
        <dbReference type="EMBL" id="PZQ11701.1"/>
    </source>
</evidence>
<dbReference type="PANTHER" id="PTHR21666">
    <property type="entry name" value="PEPTIDASE-RELATED"/>
    <property type="match status" value="1"/>
</dbReference>
<dbReference type="InterPro" id="IPR011055">
    <property type="entry name" value="Dup_hybrid_motif"/>
</dbReference>
<dbReference type="Gene3D" id="2.70.70.10">
    <property type="entry name" value="Glucose Permease (Domain IIA)"/>
    <property type="match status" value="1"/>
</dbReference>
<dbReference type="InterPro" id="IPR036779">
    <property type="entry name" value="LysM_dom_sf"/>
</dbReference>
<gene>
    <name evidence="4" type="ORF">DI564_14425</name>
</gene>
<dbReference type="PROSITE" id="PS51782">
    <property type="entry name" value="LYSM"/>
    <property type="match status" value="1"/>
</dbReference>
<dbReference type="EMBL" id="QFPO01000015">
    <property type="protein sequence ID" value="PZQ11701.1"/>
    <property type="molecule type" value="Genomic_DNA"/>
</dbReference>
<dbReference type="Pfam" id="PF01476">
    <property type="entry name" value="LysM"/>
    <property type="match status" value="1"/>
</dbReference>
<evidence type="ECO:0000256" key="1">
    <source>
        <dbReference type="ARBA" id="ARBA00038420"/>
    </source>
</evidence>
<feature type="compositionally biased region" description="Low complexity" evidence="2">
    <location>
        <begin position="156"/>
        <end position="173"/>
    </location>
</feature>
<dbReference type="SUPFAM" id="SSF51261">
    <property type="entry name" value="Duplicated hybrid motif"/>
    <property type="match status" value="1"/>
</dbReference>
<dbReference type="SUPFAM" id="SSF54106">
    <property type="entry name" value="LysM domain"/>
    <property type="match status" value="1"/>
</dbReference>
<dbReference type="CDD" id="cd12797">
    <property type="entry name" value="M23_peptidase"/>
    <property type="match status" value="1"/>
</dbReference>
<dbReference type="SMART" id="SM00257">
    <property type="entry name" value="LysM"/>
    <property type="match status" value="1"/>
</dbReference>